<evidence type="ECO:0008006" key="5">
    <source>
        <dbReference type="Google" id="ProtNLM"/>
    </source>
</evidence>
<keyword evidence="2" id="KW-0812">Transmembrane</keyword>
<proteinExistence type="predicted"/>
<dbReference type="Proteomes" id="UP000464178">
    <property type="component" value="Chromosome"/>
</dbReference>
<dbReference type="AlphaFoldDB" id="A0A6P2D2C2"/>
<evidence type="ECO:0000313" key="4">
    <source>
        <dbReference type="Proteomes" id="UP000464178"/>
    </source>
</evidence>
<dbReference type="RefSeq" id="WP_162669885.1">
    <property type="nucleotide sequence ID" value="NZ_LR593886.1"/>
</dbReference>
<organism evidence="3 4">
    <name type="scientific">Gemmata massiliana</name>
    <dbReference type="NCBI Taxonomy" id="1210884"/>
    <lineage>
        <taxon>Bacteria</taxon>
        <taxon>Pseudomonadati</taxon>
        <taxon>Planctomycetota</taxon>
        <taxon>Planctomycetia</taxon>
        <taxon>Gemmatales</taxon>
        <taxon>Gemmataceae</taxon>
        <taxon>Gemmata</taxon>
    </lineage>
</organism>
<dbReference type="EMBL" id="LR593886">
    <property type="protein sequence ID" value="VTR95478.1"/>
    <property type="molecule type" value="Genomic_DNA"/>
</dbReference>
<evidence type="ECO:0000256" key="2">
    <source>
        <dbReference type="SAM" id="Phobius"/>
    </source>
</evidence>
<accession>A0A6P2D2C2</accession>
<name>A0A6P2D2C2_9BACT</name>
<gene>
    <name evidence="3" type="ORF">SOIL9_22360</name>
</gene>
<dbReference type="KEGG" id="gms:SOIL9_22360"/>
<evidence type="ECO:0000313" key="3">
    <source>
        <dbReference type="EMBL" id="VTR95478.1"/>
    </source>
</evidence>
<feature type="region of interest" description="Disordered" evidence="1">
    <location>
        <begin position="1"/>
        <end position="21"/>
    </location>
</feature>
<dbReference type="InterPro" id="IPR011990">
    <property type="entry name" value="TPR-like_helical_dom_sf"/>
</dbReference>
<feature type="transmembrane region" description="Helical" evidence="2">
    <location>
        <begin position="42"/>
        <end position="64"/>
    </location>
</feature>
<keyword evidence="2" id="KW-1133">Transmembrane helix</keyword>
<dbReference type="Gene3D" id="1.25.40.10">
    <property type="entry name" value="Tetratricopeptide repeat domain"/>
    <property type="match status" value="1"/>
</dbReference>
<sequence>MSTEQQPPATQPLVKTEPKAEPNALAETLTGGWEKFKQGQLVSYRVMALTLVIVAAIGVTYYILVSNKKVESSKWVEWDSLASTASMEEYAKKNPNTTQARLATLEVARTQLGADGIERLSAQDKDVRKKAVESIEKAREAFPKLADEFKDDPLLKTQCLLGAAKAEAALVGMLKDDSLDQFRGDPKKAVDWLDKVAEAAPDTDWGKDSKKFADELRNLNTKDQIVKLQTIVYSIQAPSLPTLDPKLPSLSGLPGSGGQPIVLP</sequence>
<reference evidence="3 4" key="1">
    <citation type="submission" date="2019-05" db="EMBL/GenBank/DDBJ databases">
        <authorList>
            <consortium name="Science for Life Laboratories"/>
        </authorList>
    </citation>
    <scope>NUCLEOTIDE SEQUENCE [LARGE SCALE GENOMIC DNA]</scope>
    <source>
        <strain evidence="3">Soil9</strain>
    </source>
</reference>
<protein>
    <recommendedName>
        <fullName evidence="5">Tetratricopeptide repeat-like domain-containing protein</fullName>
    </recommendedName>
</protein>
<keyword evidence="2" id="KW-0472">Membrane</keyword>
<keyword evidence="4" id="KW-1185">Reference proteome</keyword>
<evidence type="ECO:0000256" key="1">
    <source>
        <dbReference type="SAM" id="MobiDB-lite"/>
    </source>
</evidence>